<dbReference type="AlphaFoldDB" id="A0ABD5XQV6"/>
<evidence type="ECO:0000313" key="3">
    <source>
        <dbReference type="Proteomes" id="UP001596368"/>
    </source>
</evidence>
<dbReference type="GeneID" id="81120460"/>
<organism evidence="2 3">
    <name type="scientific">Halobaculum litoreum</name>
    <dbReference type="NCBI Taxonomy" id="3031998"/>
    <lineage>
        <taxon>Archaea</taxon>
        <taxon>Methanobacteriati</taxon>
        <taxon>Methanobacteriota</taxon>
        <taxon>Stenosarchaea group</taxon>
        <taxon>Halobacteria</taxon>
        <taxon>Halobacteriales</taxon>
        <taxon>Haloferacaceae</taxon>
        <taxon>Halobaculum</taxon>
    </lineage>
</organism>
<accession>A0ABD5XQV6</accession>
<feature type="domain" description="DUF7344" evidence="1">
    <location>
        <begin position="3"/>
        <end position="47"/>
    </location>
</feature>
<evidence type="ECO:0000259" key="1">
    <source>
        <dbReference type="Pfam" id="PF24035"/>
    </source>
</evidence>
<dbReference type="Proteomes" id="UP001596368">
    <property type="component" value="Unassembled WGS sequence"/>
</dbReference>
<proteinExistence type="predicted"/>
<reference evidence="2 3" key="1">
    <citation type="journal article" date="2019" name="Int. J. Syst. Evol. Microbiol.">
        <title>The Global Catalogue of Microorganisms (GCM) 10K type strain sequencing project: providing services to taxonomists for standard genome sequencing and annotation.</title>
        <authorList>
            <consortium name="The Broad Institute Genomics Platform"/>
            <consortium name="The Broad Institute Genome Sequencing Center for Infectious Disease"/>
            <person name="Wu L."/>
            <person name="Ma J."/>
        </authorList>
    </citation>
    <scope>NUCLEOTIDE SEQUENCE [LARGE SCALE GENOMIC DNA]</scope>
    <source>
        <strain evidence="2 3">DT92</strain>
    </source>
</reference>
<name>A0ABD5XQV6_9EURY</name>
<dbReference type="InterPro" id="IPR055768">
    <property type="entry name" value="DUF7344"/>
</dbReference>
<protein>
    <recommendedName>
        <fullName evidence="1">DUF7344 domain-containing protein</fullName>
    </recommendedName>
</protein>
<keyword evidence="3" id="KW-1185">Reference proteome</keyword>
<dbReference type="RefSeq" id="WP_284013328.1">
    <property type="nucleotide sequence ID" value="NZ_CP126156.1"/>
</dbReference>
<dbReference type="EMBL" id="JBHSZG010000001">
    <property type="protein sequence ID" value="MFC7137474.1"/>
    <property type="molecule type" value="Genomic_DNA"/>
</dbReference>
<dbReference type="Pfam" id="PF24035">
    <property type="entry name" value="DUF7344"/>
    <property type="match status" value="1"/>
</dbReference>
<sequence>MVAREPDADPAADAARRDAAISLHHVHLPLLADFGLVEYDAGENVVRG</sequence>
<comment type="caution">
    <text evidence="2">The sequence shown here is derived from an EMBL/GenBank/DDBJ whole genome shotgun (WGS) entry which is preliminary data.</text>
</comment>
<gene>
    <name evidence="2" type="ORF">ACFQRB_15625</name>
</gene>
<evidence type="ECO:0000313" key="2">
    <source>
        <dbReference type="EMBL" id="MFC7137474.1"/>
    </source>
</evidence>